<feature type="compositionally biased region" description="Basic residues" evidence="1">
    <location>
        <begin position="31"/>
        <end position="40"/>
    </location>
</feature>
<evidence type="ECO:0000256" key="1">
    <source>
        <dbReference type="SAM" id="MobiDB-lite"/>
    </source>
</evidence>
<evidence type="ECO:0000313" key="3">
    <source>
        <dbReference type="Proteomes" id="UP001161247"/>
    </source>
</evidence>
<reference evidence="2" key="1">
    <citation type="submission" date="2023-03" db="EMBL/GenBank/DDBJ databases">
        <authorList>
            <person name="Julca I."/>
        </authorList>
    </citation>
    <scope>NUCLEOTIDE SEQUENCE</scope>
</reference>
<keyword evidence="3" id="KW-1185">Reference proteome</keyword>
<dbReference type="AlphaFoldDB" id="A0AAV1DAU8"/>
<proteinExistence type="predicted"/>
<protein>
    <submittedName>
        <fullName evidence="2">OLC1v1003797C1</fullName>
    </submittedName>
</protein>
<dbReference type="EMBL" id="OX459122">
    <property type="protein sequence ID" value="CAI9104989.1"/>
    <property type="molecule type" value="Genomic_DNA"/>
</dbReference>
<name>A0AAV1DAU8_OLDCO</name>
<feature type="region of interest" description="Disordered" evidence="1">
    <location>
        <begin position="1"/>
        <end position="79"/>
    </location>
</feature>
<sequence length="232" mass="25494">MENSKPQMNPAKRLQEIYAELFRPKPTITKPKPKPKRKLNKQNVVGPMRAEEQLPPPPPPAHLPVDSDQPAPISVAAPPVVPPVPDQPAGPMFVAAPPVVVNPVYDQPRSIFDVAPPVVLPPHAGQPWGGLDVGPPPVVVQDQLWDVGPPVFQDQQWPVLPVIPPAGDQGCPGGIDDDEEWNSFLNSVSLPEFSFDEKMDPFNEVEMCADDDVVSQYLLDAPWDEKINFKEK</sequence>
<evidence type="ECO:0000313" key="2">
    <source>
        <dbReference type="EMBL" id="CAI9104989.1"/>
    </source>
</evidence>
<organism evidence="2 3">
    <name type="scientific">Oldenlandia corymbosa var. corymbosa</name>
    <dbReference type="NCBI Taxonomy" id="529605"/>
    <lineage>
        <taxon>Eukaryota</taxon>
        <taxon>Viridiplantae</taxon>
        <taxon>Streptophyta</taxon>
        <taxon>Embryophyta</taxon>
        <taxon>Tracheophyta</taxon>
        <taxon>Spermatophyta</taxon>
        <taxon>Magnoliopsida</taxon>
        <taxon>eudicotyledons</taxon>
        <taxon>Gunneridae</taxon>
        <taxon>Pentapetalae</taxon>
        <taxon>asterids</taxon>
        <taxon>lamiids</taxon>
        <taxon>Gentianales</taxon>
        <taxon>Rubiaceae</taxon>
        <taxon>Rubioideae</taxon>
        <taxon>Spermacoceae</taxon>
        <taxon>Hedyotis-Oldenlandia complex</taxon>
        <taxon>Oldenlandia</taxon>
    </lineage>
</organism>
<accession>A0AAV1DAU8</accession>
<dbReference type="Proteomes" id="UP001161247">
    <property type="component" value="Chromosome 5"/>
</dbReference>
<gene>
    <name evidence="2" type="ORF">OLC1_LOCUS13787</name>
</gene>